<reference evidence="3" key="1">
    <citation type="submission" date="2022-10" db="EMBL/GenBank/DDBJ databases">
        <title>The WGS of Solirubrobacter ginsenosidimutans DSM 21036.</title>
        <authorList>
            <person name="Jiang Z."/>
        </authorList>
    </citation>
    <scope>NUCLEOTIDE SEQUENCE</scope>
    <source>
        <strain evidence="3">DSM 21036</strain>
    </source>
</reference>
<feature type="region of interest" description="Disordered" evidence="1">
    <location>
        <begin position="351"/>
        <end position="397"/>
    </location>
</feature>
<accession>A0A9X3MR21</accession>
<keyword evidence="4" id="KW-1185">Reference proteome</keyword>
<dbReference type="Pfam" id="PF14885">
    <property type="entry name" value="GHL15"/>
    <property type="match status" value="1"/>
</dbReference>
<evidence type="ECO:0000313" key="3">
    <source>
        <dbReference type="EMBL" id="MDA0159590.1"/>
    </source>
</evidence>
<evidence type="ECO:0000313" key="4">
    <source>
        <dbReference type="Proteomes" id="UP001149140"/>
    </source>
</evidence>
<gene>
    <name evidence="3" type="ORF">OM076_04885</name>
</gene>
<protein>
    <submittedName>
        <fullName evidence="3">Glycoside hydrolase family 15 protein</fullName>
    </submittedName>
</protein>
<proteinExistence type="predicted"/>
<comment type="caution">
    <text evidence="3">The sequence shown here is derived from an EMBL/GenBank/DDBJ whole genome shotgun (WGS) entry which is preliminary data.</text>
</comment>
<keyword evidence="3" id="KW-0378">Hydrolase</keyword>
<name>A0A9X3MR21_9ACTN</name>
<feature type="signal peptide" evidence="2">
    <location>
        <begin position="1"/>
        <end position="21"/>
    </location>
</feature>
<dbReference type="Proteomes" id="UP001149140">
    <property type="component" value="Unassembled WGS sequence"/>
</dbReference>
<evidence type="ECO:0000256" key="2">
    <source>
        <dbReference type="SAM" id="SignalP"/>
    </source>
</evidence>
<keyword evidence="2" id="KW-0732">Signal</keyword>
<dbReference type="EMBL" id="JAPDOD010000002">
    <property type="protein sequence ID" value="MDA0159590.1"/>
    <property type="molecule type" value="Genomic_DNA"/>
</dbReference>
<dbReference type="RefSeq" id="WP_270038332.1">
    <property type="nucleotide sequence ID" value="NZ_JAPDOD010000002.1"/>
</dbReference>
<dbReference type="GO" id="GO:0016787">
    <property type="term" value="F:hydrolase activity"/>
    <property type="evidence" value="ECO:0007669"/>
    <property type="project" value="UniProtKB-KW"/>
</dbReference>
<feature type="chain" id="PRO_5040965505" evidence="2">
    <location>
        <begin position="22"/>
        <end position="484"/>
    </location>
</feature>
<sequence length="484" mass="51116">MTRRLALIFALFATAAVPAVAAAAPGRVTLVRAAGASGDLAWSRAHIWRMHGTTAWDPATTWVRRSAYALDSATAAAHPDWVLKDAFSTQLYVGSSLAGDFGNPAYRAWWIAQVTAQAAGAAGVYVDDVAMERRAYYEDGYSASIRDPRTGATMSEANWQHYMADFMTELRAALPAAEIVHDVVWYKGDARADIQRELSAATAVALETPSTAGSTGTYGWETFAGYVERREAAGLGVVLDAYADAPIARQYWLANALLLDTGALALGNDAWTAPNRFWTGYALNLGTPAGPRSSWSGVWRRDFAQGLVLVNPPGNGPRPVVVGSGYVDLDGVVQTQLTLAPGTAIVLRKAPTATAPPPPVAPVATPTPEPAPAPGKPGKRPGKAKAHSAGAATPLETRTTVSLARARVTGHVTGAVSGFARVTVQRKRGSGWVTVRRAKDSVSKRGNFAGDITPLARGTYRVMATFEGTGTARPSKSGYKVRSL</sequence>
<organism evidence="3 4">
    <name type="scientific">Solirubrobacter ginsenosidimutans</name>
    <dbReference type="NCBI Taxonomy" id="490573"/>
    <lineage>
        <taxon>Bacteria</taxon>
        <taxon>Bacillati</taxon>
        <taxon>Actinomycetota</taxon>
        <taxon>Thermoleophilia</taxon>
        <taxon>Solirubrobacterales</taxon>
        <taxon>Solirubrobacteraceae</taxon>
        <taxon>Solirubrobacter</taxon>
    </lineage>
</organism>
<feature type="compositionally biased region" description="Basic residues" evidence="1">
    <location>
        <begin position="377"/>
        <end position="386"/>
    </location>
</feature>
<evidence type="ECO:0000256" key="1">
    <source>
        <dbReference type="SAM" id="MobiDB-lite"/>
    </source>
</evidence>
<dbReference type="AlphaFoldDB" id="A0A9X3MR21"/>
<feature type="compositionally biased region" description="Pro residues" evidence="1">
    <location>
        <begin position="354"/>
        <end position="375"/>
    </location>
</feature>
<dbReference type="InterPro" id="IPR029455">
    <property type="entry name" value="GHL15"/>
</dbReference>